<sequence>MLFDTSTILLFMGAAIILIIIPGPDLVFTITQGMTNGKKAGITTAMGLSLGNVVHTLAAALGLSLIIMTSVTVFTIFKIVGAAYLFYLAYQAFQHRKDEMTLQAVEKKASKSLFFRGLLMNVLNPKVAIFYLTFLPQFVHYQAGHIPLQMFILGIVFIIMTAIIFSVLGYFSGVFGERLLQSPRFNEYLNIVAMIIFIGLGIKLLTTQL</sequence>
<keyword evidence="2" id="KW-1185">Reference proteome</keyword>
<accession>A0ACC6M0K3</accession>
<protein>
    <submittedName>
        <fullName evidence="1">LysE family translocator</fullName>
    </submittedName>
</protein>
<dbReference type="Proteomes" id="UP001277972">
    <property type="component" value="Unassembled WGS sequence"/>
</dbReference>
<comment type="caution">
    <text evidence="1">The sequence shown here is derived from an EMBL/GenBank/DDBJ whole genome shotgun (WGS) entry which is preliminary data.</text>
</comment>
<evidence type="ECO:0000313" key="1">
    <source>
        <dbReference type="EMBL" id="MDX8044473.1"/>
    </source>
</evidence>
<reference evidence="1" key="1">
    <citation type="submission" date="2023-11" db="EMBL/GenBank/DDBJ databases">
        <title>Gracilibacillus pellucida a moderately halophilic bacterium isolated from saline soil in Xinjiang province.</title>
        <authorList>
            <person name="Zhang Z."/>
            <person name="Tan F."/>
            <person name="Wang Y."/>
            <person name="Xia M."/>
        </authorList>
    </citation>
    <scope>NUCLEOTIDE SEQUENCE</scope>
    <source>
        <strain evidence="1">S3-1-1</strain>
    </source>
</reference>
<gene>
    <name evidence="1" type="ORF">SH601_00605</name>
</gene>
<proteinExistence type="predicted"/>
<name>A0ACC6M0K3_9BACI</name>
<evidence type="ECO:0000313" key="2">
    <source>
        <dbReference type="Proteomes" id="UP001277972"/>
    </source>
</evidence>
<organism evidence="1 2">
    <name type="scientific">Gracilibacillus pellucidus</name>
    <dbReference type="NCBI Taxonomy" id="3095368"/>
    <lineage>
        <taxon>Bacteria</taxon>
        <taxon>Bacillati</taxon>
        <taxon>Bacillota</taxon>
        <taxon>Bacilli</taxon>
        <taxon>Bacillales</taxon>
        <taxon>Bacillaceae</taxon>
        <taxon>Gracilibacillus</taxon>
    </lineage>
</organism>
<dbReference type="EMBL" id="JAWZSR010000001">
    <property type="protein sequence ID" value="MDX8044473.1"/>
    <property type="molecule type" value="Genomic_DNA"/>
</dbReference>